<comment type="caution">
    <text evidence="1">The sequence shown here is derived from an EMBL/GenBank/DDBJ whole genome shotgun (WGS) entry which is preliminary data.</text>
</comment>
<sequence length="317" mass="34747">MKTKMTISFSGILMMLALISCSSEDKKNDTVGKPASASKKAEMNMVVGIARIEPEKGLLNIYANANGRISKIVAAENQSVSKGSDLALLDNQTDNALLAIEQSKAPAQNAAILSATQNAKAVLSDLQKAQKDEALNEQLFKARAITEQALNDSKSKVTRLQYDYQKLIADIAQQKSKVQEIDANIKYRKAILSDRQIKSAYPGRVLQWDVHDGDYVTPGQKLGQYAPDGPLIAVTEVDELFSDKVAKGMRAEIYSQMNGQKTGSGTVVFIAGFLKKKSLFSDENTVEDRRVREVKVLLNTGAKVNINNKVDCKIYLK</sequence>
<dbReference type="GO" id="GO:0015562">
    <property type="term" value="F:efflux transmembrane transporter activity"/>
    <property type="evidence" value="ECO:0007669"/>
    <property type="project" value="TreeGrafter"/>
</dbReference>
<dbReference type="AlphaFoldDB" id="A0A4Q0M5I5"/>
<gene>
    <name evidence="1" type="ORF">EKH83_16910</name>
</gene>
<dbReference type="SUPFAM" id="SSF111369">
    <property type="entry name" value="HlyD-like secretion proteins"/>
    <property type="match status" value="1"/>
</dbReference>
<dbReference type="RefSeq" id="WP_128770644.1">
    <property type="nucleotide sequence ID" value="NZ_RXOC01000012.1"/>
</dbReference>
<evidence type="ECO:0000313" key="1">
    <source>
        <dbReference type="EMBL" id="RXF68215.1"/>
    </source>
</evidence>
<evidence type="ECO:0000313" key="2">
    <source>
        <dbReference type="Proteomes" id="UP000290848"/>
    </source>
</evidence>
<name>A0A4Q0M5I5_9SPHI</name>
<proteinExistence type="predicted"/>
<dbReference type="Gene3D" id="2.40.50.100">
    <property type="match status" value="1"/>
</dbReference>
<accession>A0A4Q0M5I5</accession>
<dbReference type="EMBL" id="RXOC01000012">
    <property type="protein sequence ID" value="RXF68215.1"/>
    <property type="molecule type" value="Genomic_DNA"/>
</dbReference>
<dbReference type="Gene3D" id="1.10.287.470">
    <property type="entry name" value="Helix hairpin bin"/>
    <property type="match status" value="1"/>
</dbReference>
<organism evidence="1 2">
    <name type="scientific">Arcticibacter tournemirensis</name>
    <dbReference type="NCBI Taxonomy" id="699437"/>
    <lineage>
        <taxon>Bacteria</taxon>
        <taxon>Pseudomonadati</taxon>
        <taxon>Bacteroidota</taxon>
        <taxon>Sphingobacteriia</taxon>
        <taxon>Sphingobacteriales</taxon>
        <taxon>Sphingobacteriaceae</taxon>
        <taxon>Arcticibacter</taxon>
    </lineage>
</organism>
<dbReference type="Proteomes" id="UP000290848">
    <property type="component" value="Unassembled WGS sequence"/>
</dbReference>
<dbReference type="PROSITE" id="PS51257">
    <property type="entry name" value="PROKAR_LIPOPROTEIN"/>
    <property type="match status" value="1"/>
</dbReference>
<dbReference type="PANTHER" id="PTHR30469">
    <property type="entry name" value="MULTIDRUG RESISTANCE PROTEIN MDTA"/>
    <property type="match status" value="1"/>
</dbReference>
<dbReference type="GO" id="GO:1990281">
    <property type="term" value="C:efflux pump complex"/>
    <property type="evidence" value="ECO:0007669"/>
    <property type="project" value="TreeGrafter"/>
</dbReference>
<reference evidence="1 2" key="1">
    <citation type="submission" date="2018-12" db="EMBL/GenBank/DDBJ databases">
        <title>The Draft Genome Sequence of the Soil Bacterium Pedobacter tournemirensis R1.</title>
        <authorList>
            <person name="He J."/>
        </authorList>
    </citation>
    <scope>NUCLEOTIDE SEQUENCE [LARGE SCALE GENOMIC DNA]</scope>
    <source>
        <strain evidence="1 2">R1</strain>
    </source>
</reference>
<protein>
    <submittedName>
        <fullName evidence="1">HlyD family efflux transporter periplasmic adaptor subunit</fullName>
    </submittedName>
</protein>